<evidence type="ECO:0000313" key="2">
    <source>
        <dbReference type="EMBL" id="KAB0370709.1"/>
    </source>
</evidence>
<proteinExistence type="predicted"/>
<accession>A0A5N3XC03</accession>
<dbReference type="EMBL" id="VCEB01000013">
    <property type="protein sequence ID" value="KAB0370709.1"/>
    <property type="molecule type" value="Genomic_DNA"/>
</dbReference>
<dbReference type="Proteomes" id="UP000326062">
    <property type="component" value="Chromosome 10"/>
</dbReference>
<organism evidence="2 3">
    <name type="scientific">Muntiacus reevesi</name>
    <name type="common">Reeves' muntjac</name>
    <name type="synonym">Cervus reevesi</name>
    <dbReference type="NCBI Taxonomy" id="9886"/>
    <lineage>
        <taxon>Eukaryota</taxon>
        <taxon>Metazoa</taxon>
        <taxon>Chordata</taxon>
        <taxon>Craniata</taxon>
        <taxon>Vertebrata</taxon>
        <taxon>Euteleostomi</taxon>
        <taxon>Mammalia</taxon>
        <taxon>Eutheria</taxon>
        <taxon>Laurasiatheria</taxon>
        <taxon>Artiodactyla</taxon>
        <taxon>Ruminantia</taxon>
        <taxon>Pecora</taxon>
        <taxon>Cervidae</taxon>
        <taxon>Muntiacinae</taxon>
        <taxon>Muntiacus</taxon>
    </lineage>
</organism>
<reference evidence="2 3" key="1">
    <citation type="submission" date="2019-06" db="EMBL/GenBank/DDBJ databases">
        <title>Discovery of a novel chromosome fission-fusion reversal in muntjac.</title>
        <authorList>
            <person name="Mudd A.B."/>
            <person name="Bredeson J.V."/>
            <person name="Baum R."/>
            <person name="Hockemeyer D."/>
            <person name="Rokhsar D.S."/>
        </authorList>
    </citation>
    <scope>NUCLEOTIDE SEQUENCE [LARGE SCALE GENOMIC DNA]</scope>
    <source>
        <strain evidence="2">UCam_UCB_Mr</strain>
        <tissue evidence="2">Fibroblast cell line</tissue>
    </source>
</reference>
<protein>
    <submittedName>
        <fullName evidence="2">Uncharacterized protein</fullName>
    </submittedName>
</protein>
<name>A0A5N3XC03_MUNRE</name>
<sequence length="108" mass="12067">MRQNFVAQFIQLLKCWNWALSVDQCQLQALHFSVHHINLLSILLRCNGFAGIQKAVSDHDLFPGASLALGSALERLLSPITELVVASCHIKSTFLHTSHPIKKYFVVA</sequence>
<comment type="caution">
    <text evidence="2">The sequence shown here is derived from an EMBL/GenBank/DDBJ whole genome shotgun (WGS) entry which is preliminary data.</text>
</comment>
<keyword evidence="3" id="KW-1185">Reference proteome</keyword>
<dbReference type="AlphaFoldDB" id="A0A5N3XC03"/>
<feature type="chain" id="PRO_5024466516" evidence="1">
    <location>
        <begin position="22"/>
        <end position="108"/>
    </location>
</feature>
<keyword evidence="1" id="KW-0732">Signal</keyword>
<feature type="signal peptide" evidence="1">
    <location>
        <begin position="1"/>
        <end position="21"/>
    </location>
</feature>
<evidence type="ECO:0000313" key="3">
    <source>
        <dbReference type="Proteomes" id="UP000326062"/>
    </source>
</evidence>
<evidence type="ECO:0000256" key="1">
    <source>
        <dbReference type="SAM" id="SignalP"/>
    </source>
</evidence>
<gene>
    <name evidence="2" type="ORF">FD755_017118</name>
</gene>